<dbReference type="Proteomes" id="UP000789595">
    <property type="component" value="Unassembled WGS sequence"/>
</dbReference>
<protein>
    <submittedName>
        <fullName evidence="2">Uncharacterized protein</fullName>
    </submittedName>
</protein>
<dbReference type="AlphaFoldDB" id="A0A8J2SST1"/>
<feature type="compositionally biased region" description="Low complexity" evidence="1">
    <location>
        <begin position="113"/>
        <end position="127"/>
    </location>
</feature>
<comment type="caution">
    <text evidence="2">The sequence shown here is derived from an EMBL/GenBank/DDBJ whole genome shotgun (WGS) entry which is preliminary data.</text>
</comment>
<evidence type="ECO:0000313" key="3">
    <source>
        <dbReference type="Proteomes" id="UP000789595"/>
    </source>
</evidence>
<organism evidence="2 3">
    <name type="scientific">Pelagomonas calceolata</name>
    <dbReference type="NCBI Taxonomy" id="35677"/>
    <lineage>
        <taxon>Eukaryota</taxon>
        <taxon>Sar</taxon>
        <taxon>Stramenopiles</taxon>
        <taxon>Ochrophyta</taxon>
        <taxon>Pelagophyceae</taxon>
        <taxon>Pelagomonadales</taxon>
        <taxon>Pelagomonadaceae</taxon>
        <taxon>Pelagomonas</taxon>
    </lineage>
</organism>
<proteinExistence type="predicted"/>
<dbReference type="EMBL" id="CAKKNE010000003">
    <property type="protein sequence ID" value="CAH0372154.1"/>
    <property type="molecule type" value="Genomic_DNA"/>
</dbReference>
<reference evidence="2" key="1">
    <citation type="submission" date="2021-11" db="EMBL/GenBank/DDBJ databases">
        <authorList>
            <consortium name="Genoscope - CEA"/>
            <person name="William W."/>
        </authorList>
    </citation>
    <scope>NUCLEOTIDE SEQUENCE</scope>
</reference>
<accession>A0A8J2SST1</accession>
<sequence>MEDDYSDIDVILYDQGQEKGRERLRLGRVTPSADEVKSLAQRALNRRGARVFRPLVEEPLWSRGIKAVGAGKIEWDRLRERYLDDEFDEFRPGRDRFLVVECDEPYTPKRRSSQVSPPSSIEASSPIKPLPESPALHFDDRQTAILERATTAWINRTEATSPTGGRYVAALRAARHDVDRLRAARTVAGVLEDGDVRRIVRRFRSWRRSSGLMEARAAFSKRCGAAVVRRRRVEAFSLLKEHAASVRASRRGAAAALCVAALRRGVRRQMRAAFRFLRAASASTNTQVRALRHLARSSAAKHCAMAWRTWMRAAFRLTGAASTQVRALRRLALSSAGKRRAMAWRSWLLVVRRATVLKRVAAMIRREAARNGLRAWRAAARRRSTIEDRALSLQRRVAATSIRRRKRRALATIISFGRHNSTLRHVAATLGGVLQRTRHKRLARALASLKTVGAARALRKRTLRRVAARLAHGRALLAYQAWRRRATLESRCTQALRSVLRAAATINVRAAFFLLSRNARRVGEQRLGLVFCAAALERTREQRLRRALAKLSKNAAGLRAATSVALCVLASTRAKRDAASILCRGALRRTVTALLRRGLTAFVKQAAAAQQLCATASRKQAGAVICTAMVRRTATTQMKSALVRLRSHTDRCDRRVRSLRRILGIARDAALRTAVWSWRANVGVVGVLAKQILNHEIAARYLGVVSRASKRNSTKRAWRRWSCTAARLTGRNRLVCALAQDRRSRSAFAAWRSSVKDDRAKRLGVFVGVLVGTAARHMKGRGLRRCFGELKMRQRRGGAARRVLLLFATALESRVEKAFDQWARDASSQKRRAGLRRRLEGRLLGRAWVRWRSHVEVDRELRLLQRGVRALARPRMLVAD</sequence>
<feature type="region of interest" description="Disordered" evidence="1">
    <location>
        <begin position="107"/>
        <end position="135"/>
    </location>
</feature>
<evidence type="ECO:0000313" key="2">
    <source>
        <dbReference type="EMBL" id="CAH0372154.1"/>
    </source>
</evidence>
<evidence type="ECO:0000256" key="1">
    <source>
        <dbReference type="SAM" id="MobiDB-lite"/>
    </source>
</evidence>
<gene>
    <name evidence="2" type="ORF">PECAL_3P21330</name>
</gene>
<keyword evidence="3" id="KW-1185">Reference proteome</keyword>
<name>A0A8J2SST1_9STRA</name>